<dbReference type="SUPFAM" id="SSF52166">
    <property type="entry name" value="Ribosomal protein L4"/>
    <property type="match status" value="1"/>
</dbReference>
<evidence type="ECO:0000256" key="1">
    <source>
        <dbReference type="ARBA" id="ARBA00010528"/>
    </source>
</evidence>
<dbReference type="InterPro" id="IPR013005">
    <property type="entry name" value="Ribosomal_uL4-like"/>
</dbReference>
<dbReference type="GO" id="GO:0005840">
    <property type="term" value="C:ribosome"/>
    <property type="evidence" value="ECO:0007669"/>
    <property type="project" value="UniProtKB-KW"/>
</dbReference>
<keyword evidence="5" id="KW-0694">RNA-binding</keyword>
<sequence>MKVDVLNMQGEKVSTAELPALIFEAPIKADLMHQALVRQQANARLGTHKTKTRSEVSGGGRKPWRQKGTGRARQGSIRAAQWVGGGKIHTPRPRDYSLRMPRKMRRAALRSALSAKAAQAEIVVVDQLRLDEPKTKGLAAALNALVGPASALIIMPGSDAVLERSARNIPQAKLLHASYLNVRDLMGYERLILPLSALETIQSYLGGDGGGR</sequence>
<evidence type="ECO:0000256" key="4">
    <source>
        <dbReference type="ARBA" id="ARBA00035244"/>
    </source>
</evidence>
<keyword evidence="3 5" id="KW-0687">Ribonucleoprotein</keyword>
<dbReference type="NCBIfam" id="TIGR03953">
    <property type="entry name" value="rplD_bact"/>
    <property type="match status" value="1"/>
</dbReference>
<proteinExistence type="inferred from homology"/>
<dbReference type="AlphaFoldDB" id="A0A0H4T744"/>
<keyword evidence="2 5" id="KW-0689">Ribosomal protein</keyword>
<dbReference type="GO" id="GO:0003735">
    <property type="term" value="F:structural constituent of ribosome"/>
    <property type="evidence" value="ECO:0007669"/>
    <property type="project" value="InterPro"/>
</dbReference>
<gene>
    <name evidence="5 7" type="primary">rplD</name>
</gene>
<dbReference type="PANTHER" id="PTHR10746">
    <property type="entry name" value="50S RIBOSOMAL PROTEIN L4"/>
    <property type="match status" value="1"/>
</dbReference>
<comment type="subunit">
    <text evidence="5">Part of the 50S ribosomal subunit.</text>
</comment>
<dbReference type="InterPro" id="IPR002136">
    <property type="entry name" value="Ribosomal_uL4"/>
</dbReference>
<accession>A0A0H4T744</accession>
<dbReference type="HAMAP" id="MF_01328_B">
    <property type="entry name" value="Ribosomal_uL4_B"/>
    <property type="match status" value="1"/>
</dbReference>
<evidence type="ECO:0000256" key="5">
    <source>
        <dbReference type="HAMAP-Rule" id="MF_01328"/>
    </source>
</evidence>
<dbReference type="Pfam" id="PF00573">
    <property type="entry name" value="Ribosomal_L4"/>
    <property type="match status" value="1"/>
</dbReference>
<evidence type="ECO:0000256" key="2">
    <source>
        <dbReference type="ARBA" id="ARBA00022980"/>
    </source>
</evidence>
<evidence type="ECO:0000256" key="6">
    <source>
        <dbReference type="SAM" id="MobiDB-lite"/>
    </source>
</evidence>
<dbReference type="GO" id="GO:0006412">
    <property type="term" value="P:translation"/>
    <property type="evidence" value="ECO:0007669"/>
    <property type="project" value="UniProtKB-UniRule"/>
</dbReference>
<organism evidence="7">
    <name type="scientific">uncultured Chloroflexi bacterium Rifle_16ft_4_minimus_38099</name>
    <dbReference type="NCBI Taxonomy" id="1665073"/>
    <lineage>
        <taxon>Bacteria</taxon>
        <taxon>Bacillati</taxon>
        <taxon>Chloroflexota</taxon>
        <taxon>environmental samples</taxon>
    </lineage>
</organism>
<dbReference type="Gene3D" id="3.40.1370.10">
    <property type="match status" value="1"/>
</dbReference>
<feature type="region of interest" description="Disordered" evidence="6">
    <location>
        <begin position="45"/>
        <end position="76"/>
    </location>
</feature>
<evidence type="ECO:0000313" key="7">
    <source>
        <dbReference type="EMBL" id="AKQ03586.1"/>
    </source>
</evidence>
<dbReference type="GO" id="GO:0019843">
    <property type="term" value="F:rRNA binding"/>
    <property type="evidence" value="ECO:0007669"/>
    <property type="project" value="UniProtKB-UniRule"/>
</dbReference>
<comment type="similarity">
    <text evidence="1 5">Belongs to the universal ribosomal protein uL4 family.</text>
</comment>
<dbReference type="PANTHER" id="PTHR10746:SF6">
    <property type="entry name" value="LARGE RIBOSOMAL SUBUNIT PROTEIN UL4M"/>
    <property type="match status" value="1"/>
</dbReference>
<dbReference type="InterPro" id="IPR023574">
    <property type="entry name" value="Ribosomal_uL4_dom_sf"/>
</dbReference>
<comment type="function">
    <text evidence="5">One of the primary rRNA binding proteins, this protein initially binds near the 5'-end of the 23S rRNA. It is important during the early stages of 50S assembly. It makes multiple contacts with different domains of the 23S rRNA in the assembled 50S subunit and ribosome.</text>
</comment>
<comment type="function">
    <text evidence="5">Forms part of the polypeptide exit tunnel.</text>
</comment>
<name>A0A0H4T744_9CHLR</name>
<dbReference type="EMBL" id="KT007016">
    <property type="protein sequence ID" value="AKQ03586.1"/>
    <property type="molecule type" value="Genomic_DNA"/>
</dbReference>
<protein>
    <recommendedName>
        <fullName evidence="4 5">Large ribosomal subunit protein uL4</fullName>
    </recommendedName>
</protein>
<keyword evidence="5" id="KW-0699">rRNA-binding</keyword>
<evidence type="ECO:0000256" key="3">
    <source>
        <dbReference type="ARBA" id="ARBA00023274"/>
    </source>
</evidence>
<reference evidence="7" key="1">
    <citation type="journal article" date="2015" name="ISME J.">
        <title>Aquifer environment selects for microbial species cohorts in sediment and groundwater.</title>
        <authorList>
            <person name="Hug L.A."/>
            <person name="Thomas B.C."/>
            <person name="Brown C.T."/>
            <person name="Frischkorn K.R."/>
            <person name="Williams K.H."/>
            <person name="Tringe S.G."/>
            <person name="Banfield J.F."/>
        </authorList>
    </citation>
    <scope>NUCLEOTIDE SEQUENCE</scope>
</reference>
<dbReference type="GO" id="GO:1990904">
    <property type="term" value="C:ribonucleoprotein complex"/>
    <property type="evidence" value="ECO:0007669"/>
    <property type="project" value="UniProtKB-KW"/>
</dbReference>